<dbReference type="Pfam" id="PF00916">
    <property type="entry name" value="Sulfate_transp"/>
    <property type="match status" value="1"/>
</dbReference>
<accession>A0A1G6GKX3</accession>
<dbReference type="InterPro" id="IPR052706">
    <property type="entry name" value="Membrane-Transporter-like"/>
</dbReference>
<dbReference type="InterPro" id="IPR002645">
    <property type="entry name" value="STAS_dom"/>
</dbReference>
<evidence type="ECO:0000256" key="2">
    <source>
        <dbReference type="ARBA" id="ARBA00022692"/>
    </source>
</evidence>
<gene>
    <name evidence="7" type="ORF">SAMN05421733_101359</name>
</gene>
<dbReference type="Proteomes" id="UP000242501">
    <property type="component" value="Unassembled WGS sequence"/>
</dbReference>
<dbReference type="GO" id="GO:0008271">
    <property type="term" value="F:secondary active sulfate transmembrane transporter activity"/>
    <property type="evidence" value="ECO:0007669"/>
    <property type="project" value="InterPro"/>
</dbReference>
<proteinExistence type="predicted"/>
<protein>
    <submittedName>
        <fullName evidence="7">Sulfate permease, SulP family</fullName>
    </submittedName>
</protein>
<dbReference type="AlphaFoldDB" id="A0A1G6GKX3"/>
<dbReference type="PROSITE" id="PS01130">
    <property type="entry name" value="SLC26A"/>
    <property type="match status" value="1"/>
</dbReference>
<feature type="transmembrane region" description="Helical" evidence="5">
    <location>
        <begin position="148"/>
        <end position="167"/>
    </location>
</feature>
<reference evidence="8" key="1">
    <citation type="submission" date="2016-09" db="EMBL/GenBank/DDBJ databases">
        <authorList>
            <person name="Varghese N."/>
            <person name="Submissions S."/>
        </authorList>
    </citation>
    <scope>NUCLEOTIDE SEQUENCE [LARGE SCALE GENOMIC DNA]</scope>
    <source>
        <strain evidence="8">ANC 4422</strain>
    </source>
</reference>
<dbReference type="Pfam" id="PF01740">
    <property type="entry name" value="STAS"/>
    <property type="match status" value="1"/>
</dbReference>
<dbReference type="InterPro" id="IPR018045">
    <property type="entry name" value="S04_transporter_CS"/>
</dbReference>
<keyword evidence="4 5" id="KW-0472">Membrane</keyword>
<dbReference type="PANTHER" id="PTHR43310">
    <property type="entry name" value="SULFATE TRANSPORTER YBAR-RELATED"/>
    <property type="match status" value="1"/>
</dbReference>
<name>A0A1G6GKX3_9GAMM</name>
<evidence type="ECO:0000256" key="1">
    <source>
        <dbReference type="ARBA" id="ARBA00004141"/>
    </source>
</evidence>
<dbReference type="CDD" id="cd07042">
    <property type="entry name" value="STAS_SulP_like_sulfate_transporter"/>
    <property type="match status" value="1"/>
</dbReference>
<feature type="transmembrane region" description="Helical" evidence="5">
    <location>
        <begin position="301"/>
        <end position="321"/>
    </location>
</feature>
<keyword evidence="3 5" id="KW-1133">Transmembrane helix</keyword>
<dbReference type="SUPFAM" id="SSF52091">
    <property type="entry name" value="SpoIIaa-like"/>
    <property type="match status" value="1"/>
</dbReference>
<feature type="transmembrane region" description="Helical" evidence="5">
    <location>
        <begin position="93"/>
        <end position="112"/>
    </location>
</feature>
<feature type="transmembrane region" description="Helical" evidence="5">
    <location>
        <begin position="179"/>
        <end position="200"/>
    </location>
</feature>
<dbReference type="PANTHER" id="PTHR43310:SF1">
    <property type="entry name" value="SULFATE TRANSPORTER YBAR-RELATED"/>
    <property type="match status" value="1"/>
</dbReference>
<feature type="transmembrane region" description="Helical" evidence="5">
    <location>
        <begin position="327"/>
        <end position="346"/>
    </location>
</feature>
<evidence type="ECO:0000256" key="5">
    <source>
        <dbReference type="SAM" id="Phobius"/>
    </source>
</evidence>
<evidence type="ECO:0000313" key="7">
    <source>
        <dbReference type="EMBL" id="SDB82682.1"/>
    </source>
</evidence>
<evidence type="ECO:0000313" key="8">
    <source>
        <dbReference type="Proteomes" id="UP000242501"/>
    </source>
</evidence>
<comment type="subcellular location">
    <subcellularLocation>
        <location evidence="1">Membrane</location>
        <topology evidence="1">Multi-pass membrane protein</topology>
    </subcellularLocation>
</comment>
<evidence type="ECO:0000259" key="6">
    <source>
        <dbReference type="PROSITE" id="PS50801"/>
    </source>
</evidence>
<evidence type="ECO:0000256" key="3">
    <source>
        <dbReference type="ARBA" id="ARBA00022989"/>
    </source>
</evidence>
<feature type="transmembrane region" description="Helical" evidence="5">
    <location>
        <begin position="49"/>
        <end position="65"/>
    </location>
</feature>
<dbReference type="EMBL" id="FMYL01000001">
    <property type="protein sequence ID" value="SDB82682.1"/>
    <property type="molecule type" value="Genomic_DNA"/>
</dbReference>
<sequence length="493" mass="53554">MAKWSFMLLNYQKQWFGHIRKDILAGLVVGLALIPEAISFSVIAGVDPSVGLYAAFSMAVVIAFVGGRPAMISAATGAMALLMVTLVKEHGLQYLFATTILTGLLQITIGKIRLARLMRFVPKPVVIGFVNSLAIVTFMAQLPQLIHVPYAVYGLVALGLLIIYLFPKIPKIGQMLPPSLVCIIVLTVITLFLGVSVKTVGDMGHLPHSLPVFLLPDIPLTLQTLWIILPYAVAMAFVGLLESVMTAKLIDQITHTESNKHQECIGQGIANIVTGFLGGMAGCAIIGQSMINVKSGARGRLSTFIAGAFLLTLVLFLTGWLKVIPMAALVAVMIVVCIHTFNWQSITQFKKQPVSNNVVMIVTVAVVLYSHNLALGVLAGVLVSALSLVAQLEQSIEVEALPISEHTQTYKVRGQLFFSSSDIFLKAFDFNIEAVHHVVIDLTATDVWDINAVDTLDLVVQQYQHHQIKCSVIGLNERSLMMMQRYGRDSALA</sequence>
<organism evidence="7 8">
    <name type="scientific">Acinetobacter boissieri</name>
    <dbReference type="NCBI Taxonomy" id="1219383"/>
    <lineage>
        <taxon>Bacteria</taxon>
        <taxon>Pseudomonadati</taxon>
        <taxon>Pseudomonadota</taxon>
        <taxon>Gammaproteobacteria</taxon>
        <taxon>Moraxellales</taxon>
        <taxon>Moraxellaceae</taxon>
        <taxon>Acinetobacter</taxon>
    </lineage>
</organism>
<dbReference type="InterPro" id="IPR011547">
    <property type="entry name" value="SLC26A/SulP_dom"/>
</dbReference>
<feature type="domain" description="STAS" evidence="6">
    <location>
        <begin position="410"/>
        <end position="493"/>
    </location>
</feature>
<keyword evidence="8" id="KW-1185">Reference proteome</keyword>
<dbReference type="InterPro" id="IPR036513">
    <property type="entry name" value="STAS_dom_sf"/>
</dbReference>
<dbReference type="Gene3D" id="3.30.750.24">
    <property type="entry name" value="STAS domain"/>
    <property type="match status" value="1"/>
</dbReference>
<feature type="transmembrane region" description="Helical" evidence="5">
    <location>
        <begin position="358"/>
        <end position="386"/>
    </location>
</feature>
<dbReference type="STRING" id="1219383.SAMN05421733_101359"/>
<dbReference type="GO" id="GO:0016020">
    <property type="term" value="C:membrane"/>
    <property type="evidence" value="ECO:0007669"/>
    <property type="project" value="UniProtKB-SubCell"/>
</dbReference>
<evidence type="ECO:0000256" key="4">
    <source>
        <dbReference type="ARBA" id="ARBA00023136"/>
    </source>
</evidence>
<dbReference type="PROSITE" id="PS50801">
    <property type="entry name" value="STAS"/>
    <property type="match status" value="1"/>
</dbReference>
<feature type="transmembrane region" description="Helical" evidence="5">
    <location>
        <begin position="220"/>
        <end position="241"/>
    </location>
</feature>
<feature type="transmembrane region" description="Helical" evidence="5">
    <location>
        <begin position="124"/>
        <end position="142"/>
    </location>
</feature>
<keyword evidence="2 5" id="KW-0812">Transmembrane</keyword>